<dbReference type="InterPro" id="IPR024049">
    <property type="entry name" value="eRF1_1_sf"/>
</dbReference>
<evidence type="ECO:0000259" key="10">
    <source>
        <dbReference type="SMART" id="SM01194"/>
    </source>
</evidence>
<dbReference type="Pfam" id="PF03465">
    <property type="entry name" value="eRF1_3"/>
    <property type="match status" value="1"/>
</dbReference>
<evidence type="ECO:0000313" key="12">
    <source>
        <dbReference type="Proteomes" id="UP000595001"/>
    </source>
</evidence>
<dbReference type="Pfam" id="PF03463">
    <property type="entry name" value="eRF1_1"/>
    <property type="match status" value="1"/>
</dbReference>
<dbReference type="Gene3D" id="3.30.420.60">
    <property type="entry name" value="eRF1 domain 2"/>
    <property type="match status" value="1"/>
</dbReference>
<dbReference type="SUPFAM" id="SSF53137">
    <property type="entry name" value="Translational machinery components"/>
    <property type="match status" value="1"/>
</dbReference>
<gene>
    <name evidence="9" type="primary">prf1</name>
    <name evidence="11" type="ORF">I7X12_10585</name>
</gene>
<evidence type="ECO:0000256" key="7">
    <source>
        <dbReference type="ARBA" id="ARBA00022917"/>
    </source>
</evidence>
<evidence type="ECO:0000256" key="8">
    <source>
        <dbReference type="ARBA" id="ARBA00031168"/>
    </source>
</evidence>
<keyword evidence="7 9" id="KW-0648">Protein biosynthesis</keyword>
<comment type="subunit">
    <text evidence="4 9">Heterodimer of two subunits, one of which binds GTP.</text>
</comment>
<dbReference type="Gene3D" id="3.30.960.10">
    <property type="entry name" value="eRF1 domain 1"/>
    <property type="match status" value="1"/>
</dbReference>
<dbReference type="InterPro" id="IPR005142">
    <property type="entry name" value="eRF1_3"/>
</dbReference>
<sequence length="420" mass="47092">MSDSNEESITEQYQQKQKYEFRKVIEELKGYSGSGTQLVSIYIPEDRQVSSVVAHVTQEHSEAANIKSKDTRTAVQDALTSIKDRLRYYDTYPPENGMVVFSGSIDTGGGRSEMITRTLESPPQPIESFRYHCDSDFLTEPLEEMLADKGLFGLVVLDRREANVGWLRGKRVEPVKSASSLVPGKQRKGGQSAQRFARLRLEAIDNFYQEVAGMANDLFVDQRHEMDGVLVGGPSPTKDEFLDGDYLHHELGDMVLGKFDVAYTDESGLHDLVDAAQDVLDEHEMLQDKKYMEQFFDELHDGDLATYGFGPTRENLNMGAVETLLLSEDLRQDVAIYDCPSGHTERELLGQSEPLDDDRACDRCGETMEGERDDAIDHLMELAEQRGTETYFVSTDFEKGEQLLSAFGGIAGILRYSTGV</sequence>
<dbReference type="GO" id="GO:0016149">
    <property type="term" value="F:translation release factor activity, codon specific"/>
    <property type="evidence" value="ECO:0007669"/>
    <property type="project" value="UniProtKB-UniRule"/>
</dbReference>
<protein>
    <recommendedName>
        <fullName evidence="5 9">Peptide chain release factor subunit 1</fullName>
    </recommendedName>
    <alternativeName>
        <fullName evidence="8 9">Translation termination factor aRF1</fullName>
    </alternativeName>
</protein>
<dbReference type="InterPro" id="IPR005141">
    <property type="entry name" value="eRF1_2"/>
</dbReference>
<evidence type="ECO:0000256" key="4">
    <source>
        <dbReference type="ARBA" id="ARBA00011520"/>
    </source>
</evidence>
<dbReference type="KEGG" id="hlt:I7X12_10585"/>
<dbReference type="PANTHER" id="PTHR10113">
    <property type="entry name" value="PEPTIDE CHAIN RELEASE FACTOR SUBUNIT 1"/>
    <property type="match status" value="1"/>
</dbReference>
<evidence type="ECO:0000313" key="11">
    <source>
        <dbReference type="EMBL" id="QPV61220.1"/>
    </source>
</evidence>
<dbReference type="InterPro" id="IPR004403">
    <property type="entry name" value="Peptide_chain-rel_eRF1/aRF1"/>
</dbReference>
<keyword evidence="6 9" id="KW-0963">Cytoplasm</keyword>
<dbReference type="Proteomes" id="UP000595001">
    <property type="component" value="Chromosome"/>
</dbReference>
<evidence type="ECO:0000256" key="3">
    <source>
        <dbReference type="ARBA" id="ARBA00005326"/>
    </source>
</evidence>
<dbReference type="Gene3D" id="1.20.5.170">
    <property type="match status" value="1"/>
</dbReference>
<evidence type="ECO:0000256" key="6">
    <source>
        <dbReference type="ARBA" id="ARBA00022490"/>
    </source>
</evidence>
<dbReference type="SMART" id="SM01194">
    <property type="entry name" value="eRF1_1"/>
    <property type="match status" value="1"/>
</dbReference>
<dbReference type="NCBIfam" id="TIGR03676">
    <property type="entry name" value="aRF1_eRF1"/>
    <property type="match status" value="1"/>
</dbReference>
<dbReference type="GeneID" id="60588944"/>
<dbReference type="AlphaFoldDB" id="A0A7T3FV45"/>
<accession>A0A7T3FV45</accession>
<evidence type="ECO:0000256" key="5">
    <source>
        <dbReference type="ARBA" id="ARBA00019723"/>
    </source>
</evidence>
<dbReference type="GO" id="GO:0005737">
    <property type="term" value="C:cytoplasm"/>
    <property type="evidence" value="ECO:0007669"/>
    <property type="project" value="UniProtKB-SubCell"/>
</dbReference>
<evidence type="ECO:0000256" key="2">
    <source>
        <dbReference type="ARBA" id="ARBA00004496"/>
    </source>
</evidence>
<dbReference type="Pfam" id="PF03464">
    <property type="entry name" value="eRF1_2"/>
    <property type="match status" value="1"/>
</dbReference>
<reference evidence="11 12" key="1">
    <citation type="submission" date="2020-12" db="EMBL/GenBank/DDBJ databases">
        <title>Halosimplex halophilum sp. nov. and Halosimplex salinum sp. nov., two new members of the genus Halosimplex.</title>
        <authorList>
            <person name="Cui H.L."/>
        </authorList>
    </citation>
    <scope>NUCLEOTIDE SEQUENCE [LARGE SCALE GENOMIC DNA]</scope>
    <source>
        <strain evidence="11 12">YGH94</strain>
    </source>
</reference>
<feature type="domain" description="eRF1/Pelota-like N-terminal" evidence="10">
    <location>
        <begin position="10"/>
        <end position="147"/>
    </location>
</feature>
<dbReference type="InterPro" id="IPR029064">
    <property type="entry name" value="Ribosomal_eL30-like_sf"/>
</dbReference>
<proteinExistence type="inferred from homology"/>
<dbReference type="InterPro" id="IPR042226">
    <property type="entry name" value="eFR1_2_sf"/>
</dbReference>
<dbReference type="SUPFAM" id="SSF55481">
    <property type="entry name" value="N-terminal domain of eukaryotic peptide chain release factor subunit 1, ERF1"/>
    <property type="match status" value="1"/>
</dbReference>
<comment type="similarity">
    <text evidence="3 9">Belongs to the eukaryotic release factor 1 family.</text>
</comment>
<dbReference type="EMBL" id="CP065856">
    <property type="protein sequence ID" value="QPV61220.1"/>
    <property type="molecule type" value="Genomic_DNA"/>
</dbReference>
<dbReference type="InterPro" id="IPR005140">
    <property type="entry name" value="eRF1_Pelota-like_N"/>
</dbReference>
<organism evidence="11 12">
    <name type="scientific">Halosimplex litoreum</name>
    <dbReference type="NCBI Taxonomy" id="1198301"/>
    <lineage>
        <taxon>Archaea</taxon>
        <taxon>Methanobacteriati</taxon>
        <taxon>Methanobacteriota</taxon>
        <taxon>Stenosarchaea group</taxon>
        <taxon>Halobacteria</taxon>
        <taxon>Halobacteriales</taxon>
        <taxon>Haloarculaceae</taxon>
        <taxon>Halosimplex</taxon>
    </lineage>
</organism>
<dbReference type="FunFam" id="3.30.960.10:FF:000003">
    <property type="entry name" value="Peptide chain release factor subunit 1"/>
    <property type="match status" value="1"/>
</dbReference>
<comment type="subcellular location">
    <subcellularLocation>
        <location evidence="2 9">Cytoplasm</location>
    </subcellularLocation>
</comment>
<dbReference type="Gene3D" id="3.30.1330.30">
    <property type="match status" value="1"/>
</dbReference>
<evidence type="ECO:0000256" key="1">
    <source>
        <dbReference type="ARBA" id="ARBA00002832"/>
    </source>
</evidence>
<dbReference type="HAMAP" id="MF_00424">
    <property type="entry name" value="Rel_fact_arch_1"/>
    <property type="match status" value="1"/>
</dbReference>
<dbReference type="InterPro" id="IPR020918">
    <property type="entry name" value="Peptide_chain-rel_aRF1"/>
</dbReference>
<dbReference type="SUPFAM" id="SSF55315">
    <property type="entry name" value="L30e-like"/>
    <property type="match status" value="1"/>
</dbReference>
<dbReference type="FunFam" id="3.30.420.60:FF:000003">
    <property type="entry name" value="Peptide chain release factor subunit 1"/>
    <property type="match status" value="1"/>
</dbReference>
<evidence type="ECO:0000256" key="9">
    <source>
        <dbReference type="HAMAP-Rule" id="MF_00424"/>
    </source>
</evidence>
<comment type="function">
    <text evidence="1 9">Directs the termination of nascent peptide synthesis (translation) in response to the termination codons UAA, UAG and UGA.</text>
</comment>
<name>A0A7T3FV45_9EURY</name>
<keyword evidence="12" id="KW-1185">Reference proteome</keyword>
<dbReference type="RefSeq" id="WP_198060053.1">
    <property type="nucleotide sequence ID" value="NZ_CP065856.1"/>
</dbReference>
<dbReference type="OrthoDB" id="1011at2157"/>